<dbReference type="EMBL" id="JAGYWB010000003">
    <property type="protein sequence ID" value="KAI0526854.1"/>
    <property type="molecule type" value="Genomic_DNA"/>
</dbReference>
<comment type="caution">
    <text evidence="1">The sequence shown here is derived from an EMBL/GenBank/DDBJ whole genome shotgun (WGS) entry which is preliminary data.</text>
</comment>
<evidence type="ECO:0000313" key="2">
    <source>
        <dbReference type="Proteomes" id="UP000829196"/>
    </source>
</evidence>
<protein>
    <submittedName>
        <fullName evidence="1">Uncharacterized protein</fullName>
    </submittedName>
</protein>
<evidence type="ECO:0000313" key="1">
    <source>
        <dbReference type="EMBL" id="KAI0526854.1"/>
    </source>
</evidence>
<dbReference type="AlphaFoldDB" id="A0A8T3C1N3"/>
<name>A0A8T3C1N3_DENNO</name>
<keyword evidence="2" id="KW-1185">Reference proteome</keyword>
<gene>
    <name evidence="1" type="ORF">KFK09_002446</name>
</gene>
<dbReference type="OrthoDB" id="10350681at2759"/>
<accession>A0A8T3C1N3</accession>
<organism evidence="1 2">
    <name type="scientific">Dendrobium nobile</name>
    <name type="common">Orchid</name>
    <dbReference type="NCBI Taxonomy" id="94219"/>
    <lineage>
        <taxon>Eukaryota</taxon>
        <taxon>Viridiplantae</taxon>
        <taxon>Streptophyta</taxon>
        <taxon>Embryophyta</taxon>
        <taxon>Tracheophyta</taxon>
        <taxon>Spermatophyta</taxon>
        <taxon>Magnoliopsida</taxon>
        <taxon>Liliopsida</taxon>
        <taxon>Asparagales</taxon>
        <taxon>Orchidaceae</taxon>
        <taxon>Epidendroideae</taxon>
        <taxon>Malaxideae</taxon>
        <taxon>Dendrobiinae</taxon>
        <taxon>Dendrobium</taxon>
    </lineage>
</organism>
<proteinExistence type="predicted"/>
<reference evidence="1" key="1">
    <citation type="journal article" date="2022" name="Front. Genet.">
        <title>Chromosome-Scale Assembly of the Dendrobium nobile Genome Provides Insights Into the Molecular Mechanism of the Biosynthesis of the Medicinal Active Ingredient of Dendrobium.</title>
        <authorList>
            <person name="Xu Q."/>
            <person name="Niu S.-C."/>
            <person name="Li K.-L."/>
            <person name="Zheng P.-J."/>
            <person name="Zhang X.-J."/>
            <person name="Jia Y."/>
            <person name="Liu Y."/>
            <person name="Niu Y.-X."/>
            <person name="Yu L.-H."/>
            <person name="Chen D.-F."/>
            <person name="Zhang G.-Q."/>
        </authorList>
    </citation>
    <scope>NUCLEOTIDE SEQUENCE</scope>
    <source>
        <tissue evidence="1">Leaf</tissue>
    </source>
</reference>
<sequence length="105" mass="11956">MSKVGIGWWTQHLSTGKLIKLSFVQEVRICLLLLDFATGTRRCFPSFADDIIHAILFVMNNHRSSLIDTFEDDDCSKSLRIRLNKYSELREDILLLSPSGKAPNS</sequence>
<dbReference type="Proteomes" id="UP000829196">
    <property type="component" value="Unassembled WGS sequence"/>
</dbReference>